<protein>
    <submittedName>
        <fullName evidence="1">Uncharacterized protein</fullName>
    </submittedName>
</protein>
<accession>A0A0E9PLY8</accession>
<reference evidence="1" key="1">
    <citation type="submission" date="2014-11" db="EMBL/GenBank/DDBJ databases">
        <authorList>
            <person name="Amaro Gonzalez C."/>
        </authorList>
    </citation>
    <scope>NUCLEOTIDE SEQUENCE</scope>
</reference>
<dbReference type="AlphaFoldDB" id="A0A0E9PLY8"/>
<name>A0A0E9PLY8_ANGAN</name>
<reference evidence="1" key="2">
    <citation type="journal article" date="2015" name="Fish Shellfish Immunol.">
        <title>Early steps in the European eel (Anguilla anguilla)-Vibrio vulnificus interaction in the gills: Role of the RtxA13 toxin.</title>
        <authorList>
            <person name="Callol A."/>
            <person name="Pajuelo D."/>
            <person name="Ebbesson L."/>
            <person name="Teles M."/>
            <person name="MacKenzie S."/>
            <person name="Amaro C."/>
        </authorList>
    </citation>
    <scope>NUCLEOTIDE SEQUENCE</scope>
</reference>
<dbReference type="EMBL" id="GBXM01103295">
    <property type="protein sequence ID" value="JAH05282.1"/>
    <property type="molecule type" value="Transcribed_RNA"/>
</dbReference>
<organism evidence="1">
    <name type="scientific">Anguilla anguilla</name>
    <name type="common">European freshwater eel</name>
    <name type="synonym">Muraena anguilla</name>
    <dbReference type="NCBI Taxonomy" id="7936"/>
    <lineage>
        <taxon>Eukaryota</taxon>
        <taxon>Metazoa</taxon>
        <taxon>Chordata</taxon>
        <taxon>Craniata</taxon>
        <taxon>Vertebrata</taxon>
        <taxon>Euteleostomi</taxon>
        <taxon>Actinopterygii</taxon>
        <taxon>Neopterygii</taxon>
        <taxon>Teleostei</taxon>
        <taxon>Anguilliformes</taxon>
        <taxon>Anguillidae</taxon>
        <taxon>Anguilla</taxon>
    </lineage>
</organism>
<evidence type="ECO:0000313" key="1">
    <source>
        <dbReference type="EMBL" id="JAH05282.1"/>
    </source>
</evidence>
<proteinExistence type="predicted"/>
<sequence>MQTSICLRTIFLNVNKVHLRRLGG</sequence>